<dbReference type="Proteomes" id="UP000244898">
    <property type="component" value="Unassembled WGS sequence"/>
</dbReference>
<proteinExistence type="predicted"/>
<reference evidence="2" key="1">
    <citation type="submission" date="2018-03" db="EMBL/GenBank/DDBJ databases">
        <authorList>
            <person name="Rodrigo-Torres L."/>
            <person name="Arahal R. D."/>
            <person name="Lucena T."/>
        </authorList>
    </citation>
    <scope>NUCLEOTIDE SEQUENCE [LARGE SCALE GENOMIC DNA]</scope>
    <source>
        <strain evidence="2">CECT 7615</strain>
    </source>
</reference>
<evidence type="ECO:0000313" key="1">
    <source>
        <dbReference type="EMBL" id="SPJ31424.1"/>
    </source>
</evidence>
<dbReference type="EMBL" id="ONZG01000023">
    <property type="protein sequence ID" value="SPJ31424.1"/>
    <property type="molecule type" value="Genomic_DNA"/>
</dbReference>
<protein>
    <submittedName>
        <fullName evidence="1">Uncharacterized protein</fullName>
    </submittedName>
</protein>
<sequence length="81" mass="9098">MTREEMFSLGILRAGQEVQLVGMPASRATIVDARKVKYRGETMTFTAWAKSLTGWKGVNIFDKVELSTGERLGALRKKHLK</sequence>
<accession>A0A2R8CG51</accession>
<evidence type="ECO:0000313" key="2">
    <source>
        <dbReference type="Proteomes" id="UP000244898"/>
    </source>
</evidence>
<organism evidence="1 2">
    <name type="scientific">Falsiruegeria mediterranea M17</name>
    <dbReference type="NCBI Taxonomy" id="1200281"/>
    <lineage>
        <taxon>Bacteria</taxon>
        <taxon>Pseudomonadati</taxon>
        <taxon>Pseudomonadota</taxon>
        <taxon>Alphaproteobacteria</taxon>
        <taxon>Rhodobacterales</taxon>
        <taxon>Roseobacteraceae</taxon>
        <taxon>Falsiruegeria</taxon>
    </lineage>
</organism>
<dbReference type="AlphaFoldDB" id="A0A2R8CG51"/>
<keyword evidence="2" id="KW-1185">Reference proteome</keyword>
<gene>
    <name evidence="1" type="ORF">TRM7615_04967</name>
</gene>
<name>A0A2R8CG51_9RHOB</name>